<dbReference type="Pfam" id="PF00651">
    <property type="entry name" value="BTB"/>
    <property type="match status" value="2"/>
</dbReference>
<evidence type="ECO:0000313" key="6">
    <source>
        <dbReference type="Proteomes" id="UP000277580"/>
    </source>
</evidence>
<dbReference type="Gene3D" id="3.30.710.10">
    <property type="entry name" value="Potassium Channel Kv1.1, Chain A"/>
    <property type="match status" value="2"/>
</dbReference>
<evidence type="ECO:0000259" key="4">
    <source>
        <dbReference type="PROSITE" id="PS50097"/>
    </source>
</evidence>
<dbReference type="STRING" id="1392247.A0A3N4KRF7"/>
<sequence length="592" mass="67533">MVTIGEVANPSKTALIAQLAHERAEEHGGPQENPLDESETFQQLCEACRRGDVKTVQSIIAFGNVNLNAVDAYDYLPLTLASLCGHYEVAQLLLESGAICERDTFQGERILYNALNDRIRNLLLQYDYSKSLDPAQPWAAGITSLLYRPEIDVMDVTILAASSSSAVIKEFKLHKFLLAARSPYFQRKLQQQTKIRLANSFDARAFDIAVRYMYLGEVMESAPQDVLLGVEKLSRHLEIPEMWELVLVAGDPRVRRQKRSESVKQAQDDFDGWFKKFVIGQKIELGPGQKPEDVRVDKHNEMFADILLQADEFESPENEEDEANADASRILKRSVIYPAHKAILRSEFFTIMFSSPFREGQKSRDDEPLQVISLDMSPAVLELVLAFFYSEKVEIPLDIALDALFAADQLFIDRLKTRCAQVISTAGHTDDLPYSIYDVIRAGWLTRIHRLEEFGAKYIAERLEFFIDDKNFADLIQESAERIENRQETDTIELVDDIRHYLNERFRMRMEDMQMYEEDAEGGEAWKGGDLNDNAKDKGNMNREINPENRQDKPQLGELAEEGKNLNTEAGLMYDSLLGQIDELLNRLRLDA</sequence>
<dbReference type="SMART" id="SM00248">
    <property type="entry name" value="ANK"/>
    <property type="match status" value="2"/>
</dbReference>
<dbReference type="FunCoup" id="A0A3N4KRF7">
    <property type="interactions" value="47"/>
</dbReference>
<dbReference type="Gene3D" id="1.25.40.20">
    <property type="entry name" value="Ankyrin repeat-containing domain"/>
    <property type="match status" value="1"/>
</dbReference>
<evidence type="ECO:0000256" key="1">
    <source>
        <dbReference type="ARBA" id="ARBA00022737"/>
    </source>
</evidence>
<keyword evidence="1" id="KW-0677">Repeat</keyword>
<organism evidence="5 6">
    <name type="scientific">Morchella conica CCBAS932</name>
    <dbReference type="NCBI Taxonomy" id="1392247"/>
    <lineage>
        <taxon>Eukaryota</taxon>
        <taxon>Fungi</taxon>
        <taxon>Dikarya</taxon>
        <taxon>Ascomycota</taxon>
        <taxon>Pezizomycotina</taxon>
        <taxon>Pezizomycetes</taxon>
        <taxon>Pezizales</taxon>
        <taxon>Morchellaceae</taxon>
        <taxon>Morchella</taxon>
    </lineage>
</organism>
<dbReference type="EMBL" id="ML119124">
    <property type="protein sequence ID" value="RPB13133.1"/>
    <property type="molecule type" value="Genomic_DNA"/>
</dbReference>
<feature type="compositionally biased region" description="Basic and acidic residues" evidence="3">
    <location>
        <begin position="533"/>
        <end position="555"/>
    </location>
</feature>
<dbReference type="SMART" id="SM00225">
    <property type="entry name" value="BTB"/>
    <property type="match status" value="2"/>
</dbReference>
<dbReference type="AlphaFoldDB" id="A0A3N4KRF7"/>
<gene>
    <name evidence="5" type="ORF">P167DRAFT_573524</name>
</gene>
<dbReference type="CDD" id="cd18497">
    <property type="entry name" value="BACK_ABTB1_BPOZ"/>
    <property type="match status" value="1"/>
</dbReference>
<dbReference type="SUPFAM" id="SSF54695">
    <property type="entry name" value="POZ domain"/>
    <property type="match status" value="2"/>
</dbReference>
<keyword evidence="2" id="KW-0040">ANK repeat</keyword>
<name>A0A3N4KRF7_9PEZI</name>
<protein>
    <recommendedName>
        <fullName evidence="4">BTB domain-containing protein</fullName>
    </recommendedName>
</protein>
<dbReference type="InterPro" id="IPR044515">
    <property type="entry name" value="ABTB1"/>
</dbReference>
<dbReference type="InterPro" id="IPR011333">
    <property type="entry name" value="SKP1/BTB/POZ_sf"/>
</dbReference>
<dbReference type="InParanoid" id="A0A3N4KRF7"/>
<feature type="domain" description="BTB" evidence="4">
    <location>
        <begin position="325"/>
        <end position="397"/>
    </location>
</feature>
<dbReference type="Proteomes" id="UP000277580">
    <property type="component" value="Unassembled WGS sequence"/>
</dbReference>
<feature type="domain" description="BTB" evidence="4">
    <location>
        <begin position="154"/>
        <end position="222"/>
    </location>
</feature>
<keyword evidence="6" id="KW-1185">Reference proteome</keyword>
<dbReference type="InterPro" id="IPR000210">
    <property type="entry name" value="BTB/POZ_dom"/>
</dbReference>
<evidence type="ECO:0000313" key="5">
    <source>
        <dbReference type="EMBL" id="RPB13133.1"/>
    </source>
</evidence>
<evidence type="ECO:0000256" key="3">
    <source>
        <dbReference type="SAM" id="MobiDB-lite"/>
    </source>
</evidence>
<dbReference type="SUPFAM" id="SSF48403">
    <property type="entry name" value="Ankyrin repeat"/>
    <property type="match status" value="1"/>
</dbReference>
<evidence type="ECO:0000256" key="2">
    <source>
        <dbReference type="ARBA" id="ARBA00023043"/>
    </source>
</evidence>
<dbReference type="InterPro" id="IPR002110">
    <property type="entry name" value="Ankyrin_rpt"/>
</dbReference>
<dbReference type="InterPro" id="IPR036770">
    <property type="entry name" value="Ankyrin_rpt-contain_sf"/>
</dbReference>
<dbReference type="PROSITE" id="PS50097">
    <property type="entry name" value="BTB"/>
    <property type="match status" value="2"/>
</dbReference>
<proteinExistence type="predicted"/>
<feature type="region of interest" description="Disordered" evidence="3">
    <location>
        <begin position="522"/>
        <end position="558"/>
    </location>
</feature>
<dbReference type="FunFam" id="1.25.40.20:FF:000248">
    <property type="entry name" value="Ankyrin repeat and BTB/POZ domain protein"/>
    <property type="match status" value="1"/>
</dbReference>
<dbReference type="Pfam" id="PF13637">
    <property type="entry name" value="Ank_4"/>
    <property type="match status" value="1"/>
</dbReference>
<dbReference type="GO" id="GO:0000151">
    <property type="term" value="C:ubiquitin ligase complex"/>
    <property type="evidence" value="ECO:0007669"/>
    <property type="project" value="TreeGrafter"/>
</dbReference>
<reference evidence="5 6" key="1">
    <citation type="journal article" date="2018" name="Nat. Ecol. Evol.">
        <title>Pezizomycetes genomes reveal the molecular basis of ectomycorrhizal truffle lifestyle.</title>
        <authorList>
            <person name="Murat C."/>
            <person name="Payen T."/>
            <person name="Noel B."/>
            <person name="Kuo A."/>
            <person name="Morin E."/>
            <person name="Chen J."/>
            <person name="Kohler A."/>
            <person name="Krizsan K."/>
            <person name="Balestrini R."/>
            <person name="Da Silva C."/>
            <person name="Montanini B."/>
            <person name="Hainaut M."/>
            <person name="Levati E."/>
            <person name="Barry K.W."/>
            <person name="Belfiori B."/>
            <person name="Cichocki N."/>
            <person name="Clum A."/>
            <person name="Dockter R.B."/>
            <person name="Fauchery L."/>
            <person name="Guy J."/>
            <person name="Iotti M."/>
            <person name="Le Tacon F."/>
            <person name="Lindquist E.A."/>
            <person name="Lipzen A."/>
            <person name="Malagnac F."/>
            <person name="Mello A."/>
            <person name="Molinier V."/>
            <person name="Miyauchi S."/>
            <person name="Poulain J."/>
            <person name="Riccioni C."/>
            <person name="Rubini A."/>
            <person name="Sitrit Y."/>
            <person name="Splivallo R."/>
            <person name="Traeger S."/>
            <person name="Wang M."/>
            <person name="Zifcakova L."/>
            <person name="Wipf D."/>
            <person name="Zambonelli A."/>
            <person name="Paolocci F."/>
            <person name="Nowrousian M."/>
            <person name="Ottonello S."/>
            <person name="Baldrian P."/>
            <person name="Spatafora J.W."/>
            <person name="Henrissat B."/>
            <person name="Nagy L.G."/>
            <person name="Aury J.M."/>
            <person name="Wincker P."/>
            <person name="Grigoriev I.V."/>
            <person name="Bonfante P."/>
            <person name="Martin F.M."/>
        </authorList>
    </citation>
    <scope>NUCLEOTIDE SEQUENCE [LARGE SCALE GENOMIC DNA]</scope>
    <source>
        <strain evidence="5 6">CCBAS932</strain>
    </source>
</reference>
<dbReference type="PANTHER" id="PTHR46231:SF1">
    <property type="entry name" value="ANKYRIN REPEAT AND BTB_POZ DOMAIN-CONTAINING PROTEIN 1"/>
    <property type="match status" value="1"/>
</dbReference>
<accession>A0A3N4KRF7</accession>
<dbReference type="GO" id="GO:0005737">
    <property type="term" value="C:cytoplasm"/>
    <property type="evidence" value="ECO:0007669"/>
    <property type="project" value="TreeGrafter"/>
</dbReference>
<dbReference type="CDD" id="cd18186">
    <property type="entry name" value="BTB_POZ_ZBTB_KLHL-like"/>
    <property type="match status" value="1"/>
</dbReference>
<dbReference type="PANTHER" id="PTHR46231">
    <property type="entry name" value="ANKYRIN REPEAT AND BTB/POZ DOMAIN-CONTAINING PROTEIN 1"/>
    <property type="match status" value="1"/>
</dbReference>
<dbReference type="OrthoDB" id="684045at2759"/>